<dbReference type="Gene3D" id="3.10.620.30">
    <property type="match status" value="1"/>
</dbReference>
<dbReference type="EMBL" id="PDVP01000002">
    <property type="protein sequence ID" value="PHP68094.1"/>
    <property type="molecule type" value="Genomic_DNA"/>
</dbReference>
<gene>
    <name evidence="2" type="ORF">CSC94_05380</name>
</gene>
<evidence type="ECO:0000313" key="2">
    <source>
        <dbReference type="EMBL" id="PHP68094.1"/>
    </source>
</evidence>
<dbReference type="Proteomes" id="UP000221168">
    <property type="component" value="Unassembled WGS sequence"/>
</dbReference>
<proteinExistence type="predicted"/>
<organism evidence="2 3">
    <name type="scientific">Zhengella mangrovi</name>
    <dbReference type="NCBI Taxonomy" id="1982044"/>
    <lineage>
        <taxon>Bacteria</taxon>
        <taxon>Pseudomonadati</taxon>
        <taxon>Pseudomonadota</taxon>
        <taxon>Alphaproteobacteria</taxon>
        <taxon>Hyphomicrobiales</taxon>
        <taxon>Notoacmeibacteraceae</taxon>
        <taxon>Zhengella</taxon>
    </lineage>
</organism>
<dbReference type="InterPro" id="IPR010319">
    <property type="entry name" value="Transglutaminase-like_Cys_pept"/>
</dbReference>
<dbReference type="PANTHER" id="PTHR39327:SF1">
    <property type="entry name" value="BLR5470 PROTEIN"/>
    <property type="match status" value="1"/>
</dbReference>
<evidence type="ECO:0000256" key="1">
    <source>
        <dbReference type="SAM" id="SignalP"/>
    </source>
</evidence>
<reference evidence="2 3" key="1">
    <citation type="submission" date="2017-10" db="EMBL/GenBank/DDBJ databases">
        <title>Sedimentibacterium mangrovi gen. nov., sp. nov., a novel member of family Phyllobacteriacea isolated from mangrove sediment.</title>
        <authorList>
            <person name="Liao H."/>
            <person name="Tian Y."/>
        </authorList>
    </citation>
    <scope>NUCLEOTIDE SEQUENCE [LARGE SCALE GENOMIC DNA]</scope>
    <source>
        <strain evidence="2 3">X9-2-2</strain>
    </source>
</reference>
<evidence type="ECO:0000313" key="3">
    <source>
        <dbReference type="Proteomes" id="UP000221168"/>
    </source>
</evidence>
<dbReference type="RefSeq" id="WP_099304553.1">
    <property type="nucleotide sequence ID" value="NZ_PDVP01000002.1"/>
</dbReference>
<protein>
    <submittedName>
        <fullName evidence="2">Transglutaminase</fullName>
    </submittedName>
</protein>
<feature type="signal peptide" evidence="1">
    <location>
        <begin position="1"/>
        <end position="24"/>
    </location>
</feature>
<dbReference type="Pfam" id="PF06035">
    <property type="entry name" value="Peptidase_C93"/>
    <property type="match status" value="1"/>
</dbReference>
<comment type="caution">
    <text evidence="2">The sequence shown here is derived from an EMBL/GenBank/DDBJ whole genome shotgun (WGS) entry which is preliminary data.</text>
</comment>
<name>A0A2G1QRL5_9HYPH</name>
<sequence>MKKNITGFLVATTLIAGSAGVAEANSAMRIGPVTSQPIGHYEFCQTYPSECHQISDGDRLKLTRAMWKEVVSINDTVNVMVKPRTDMEMWGREEYWSYPTREGDCEDYALEKRLLLMKAGVPASALLVTVVLQPNGDGHAVLTLATDLGDFILDNLEPRVLSWEDTDYRFIKRQSARNSGVWVSINDSRTRTVGSIRR</sequence>
<feature type="chain" id="PRO_5013572060" evidence="1">
    <location>
        <begin position="25"/>
        <end position="198"/>
    </location>
</feature>
<keyword evidence="1" id="KW-0732">Signal</keyword>
<dbReference type="OrthoDB" id="7206808at2"/>
<dbReference type="AlphaFoldDB" id="A0A2G1QRL5"/>
<keyword evidence="3" id="KW-1185">Reference proteome</keyword>
<dbReference type="PANTHER" id="PTHR39327">
    <property type="match status" value="1"/>
</dbReference>
<accession>A0A2G1QRL5</accession>